<dbReference type="WBParaSite" id="mrna-Wban_06780">
    <property type="protein sequence ID" value="mrna-Wban_06780"/>
    <property type="gene ID" value="Wban_06780"/>
</dbReference>
<organism evidence="3 5">
    <name type="scientific">Wuchereria bancrofti</name>
    <dbReference type="NCBI Taxonomy" id="6293"/>
    <lineage>
        <taxon>Eukaryota</taxon>
        <taxon>Metazoa</taxon>
        <taxon>Ecdysozoa</taxon>
        <taxon>Nematoda</taxon>
        <taxon>Chromadorea</taxon>
        <taxon>Rhabditida</taxon>
        <taxon>Spirurina</taxon>
        <taxon>Spiruromorpha</taxon>
        <taxon>Filarioidea</taxon>
        <taxon>Onchocercidae</taxon>
        <taxon>Wuchereria</taxon>
    </lineage>
</organism>
<dbReference type="GO" id="GO:0016301">
    <property type="term" value="F:kinase activity"/>
    <property type="evidence" value="ECO:0007669"/>
    <property type="project" value="UniProtKB-KW"/>
</dbReference>
<dbReference type="GO" id="GO:0005737">
    <property type="term" value="C:cytoplasm"/>
    <property type="evidence" value="ECO:0007669"/>
    <property type="project" value="TreeGrafter"/>
</dbReference>
<evidence type="ECO:0000313" key="8">
    <source>
        <dbReference type="WBParaSite" id="maker-PairedContig_5379-snap-gene-0.12-mRNA-1"/>
    </source>
</evidence>
<reference evidence="6" key="3">
    <citation type="submission" date="2015-03" db="EMBL/GenBank/DDBJ databases">
        <title>Wuchereria bancrofti Genome Sequencing Papua New Guinea Strain.</title>
        <authorList>
            <person name="Small S.T."/>
            <person name="Serre D."/>
            <person name="Zimmerman P.A."/>
        </authorList>
    </citation>
    <scope>NUCLEOTIDE SEQUENCE [LARGE SCALE GENOMIC DNA]</scope>
    <source>
        <strain evidence="6">pt0022</strain>
    </source>
</reference>
<dbReference type="FunFam" id="1.10.1820.10:FF:000005">
    <property type="entry name" value="Casein kinase II subunit beta"/>
    <property type="match status" value="1"/>
</dbReference>
<gene>
    <name evidence="4" type="ORF">WBA_LOCUS6660</name>
    <name evidence="3" type="ORF">WUBG_09973</name>
</gene>
<evidence type="ECO:0000313" key="4">
    <source>
        <dbReference type="EMBL" id="VDM13274.1"/>
    </source>
</evidence>
<dbReference type="InterPro" id="IPR000704">
    <property type="entry name" value="Casein_kinase_II_reg-sub"/>
</dbReference>
<dbReference type="Gene3D" id="2.20.25.20">
    <property type="match status" value="1"/>
</dbReference>
<dbReference type="GO" id="GO:0005956">
    <property type="term" value="C:protein kinase CK2 complex"/>
    <property type="evidence" value="ECO:0007669"/>
    <property type="project" value="UniProtKB-UniRule"/>
</dbReference>
<reference evidence="3" key="1">
    <citation type="submission" date="2012-08" db="EMBL/GenBank/DDBJ databases">
        <title>The Genome Sequence of Wuchereria bancrofti.</title>
        <authorList>
            <consortium name="The Broad Institute Genome Sequencing Platform"/>
            <consortium name="Broad Institute Genome Sequencing Center for Infectious Disease"/>
            <person name="Nutman T.B."/>
            <person name="Fink D.L."/>
            <person name="Russ C."/>
            <person name="Young S."/>
            <person name="Zeng Q."/>
            <person name="Koehrsen M."/>
            <person name="Alvarado L."/>
            <person name="Berlin A."/>
            <person name="Borenstein D."/>
            <person name="Chapman S.B."/>
            <person name="Chen Z."/>
            <person name="Engels R."/>
            <person name="Freedman E."/>
            <person name="Gellesch M."/>
            <person name="Goldberg J."/>
            <person name="Griggs A."/>
            <person name="Gujja S."/>
            <person name="Heilman E.R."/>
            <person name="Heiman D."/>
            <person name="Hepburn T."/>
            <person name="Howarth C."/>
            <person name="Jen D."/>
            <person name="Larson L."/>
            <person name="Lewis B."/>
            <person name="Mehta T."/>
            <person name="Park D."/>
            <person name="Pearson M."/>
            <person name="Richards J."/>
            <person name="Roberts A."/>
            <person name="Saif S."/>
            <person name="Shea T."/>
            <person name="Shenoy N."/>
            <person name="Sisk P."/>
            <person name="Stolte C."/>
            <person name="Sykes S."/>
            <person name="Walk T."/>
            <person name="White J."/>
            <person name="Yandava C."/>
            <person name="Haas B."/>
            <person name="Henn M.R."/>
            <person name="Nusbaum C."/>
            <person name="Birren B."/>
        </authorList>
    </citation>
    <scope>NUCLEOTIDE SEQUENCE</scope>
</reference>
<reference evidence="5" key="2">
    <citation type="submission" date="2012-08" db="EMBL/GenBank/DDBJ databases">
        <title>The Genome Sequence of Wuchereria bancrofti.</title>
        <authorList>
            <person name="Nutman T.B."/>
            <person name="Fink D.L."/>
            <person name="Russ C."/>
            <person name="Young S."/>
            <person name="Zeng Q."/>
            <person name="Koehrsen M."/>
            <person name="Alvarado L."/>
            <person name="Berlin A."/>
            <person name="Chapman S.B."/>
            <person name="Chen Z."/>
            <person name="Freedman E."/>
            <person name="Gellesch M."/>
            <person name="Goldberg J."/>
            <person name="Griggs A."/>
            <person name="Gujja S."/>
            <person name="Heilman E.R."/>
            <person name="Heiman D."/>
            <person name="Hepburn T."/>
            <person name="Howarth C."/>
            <person name="Jen D."/>
            <person name="Larson L."/>
            <person name="Lewis B."/>
            <person name="Mehta T."/>
            <person name="Park D."/>
            <person name="Pearson M."/>
            <person name="Roberts A."/>
            <person name="Saif S."/>
            <person name="Shea T."/>
            <person name="Shenoy N."/>
            <person name="Sisk P."/>
            <person name="Stolte C."/>
            <person name="Sykes S."/>
            <person name="Walk T."/>
            <person name="White J."/>
            <person name="Yandava C."/>
            <person name="Haas B."/>
            <person name="Henn M.R."/>
            <person name="Nusbaum C."/>
            <person name="Birren B."/>
        </authorList>
    </citation>
    <scope>NUCLEOTIDE SEQUENCE [LARGE SCALE GENOMIC DNA]</scope>
    <source>
        <strain evidence="5">NA</strain>
    </source>
</reference>
<comment type="subunit">
    <text evidence="2">Tetramer of two alpha and two beta subunits.</text>
</comment>
<name>J9EAG5_WUCBA</name>
<keyword evidence="3" id="KW-0808">Transferase</keyword>
<evidence type="ECO:0000313" key="3">
    <source>
        <dbReference type="EMBL" id="EJW79118.1"/>
    </source>
</evidence>
<evidence type="ECO:0000313" key="6">
    <source>
        <dbReference type="Proteomes" id="UP000093561"/>
    </source>
</evidence>
<dbReference type="EMBL" id="ADBV01005823">
    <property type="protein sequence ID" value="EJW79118.1"/>
    <property type="molecule type" value="Genomic_DNA"/>
</dbReference>
<protein>
    <recommendedName>
        <fullName evidence="2">Casein kinase II subunit beta</fullName>
        <shortName evidence="2">CK II beta</shortName>
    </recommendedName>
</protein>
<dbReference type="Proteomes" id="UP000093561">
    <property type="component" value="Unassembled WGS sequence"/>
</dbReference>
<dbReference type="WBParaSite" id="maker-PairedContig_5379-snap-gene-0.12-mRNA-1">
    <property type="protein sequence ID" value="maker-PairedContig_5379-snap-gene-0.12-mRNA-1"/>
    <property type="gene ID" value="maker-PairedContig_5379-snap-gene-0.12"/>
</dbReference>
<dbReference type="AlphaFoldDB" id="J9EAG5"/>
<keyword evidence="3" id="KW-0418">Kinase</keyword>
<evidence type="ECO:0000313" key="7">
    <source>
        <dbReference type="Proteomes" id="UP000270924"/>
    </source>
</evidence>
<dbReference type="STRING" id="6293.J9EAG5"/>
<dbReference type="SMART" id="SM01085">
    <property type="entry name" value="CK_II_beta"/>
    <property type="match status" value="1"/>
</dbReference>
<reference evidence="4 7" key="6">
    <citation type="submission" date="2018-11" db="EMBL/GenBank/DDBJ databases">
        <authorList>
            <consortium name="Pathogen Informatics"/>
        </authorList>
    </citation>
    <scope>NUCLEOTIDE SEQUENCE [LARGE SCALE GENOMIC DNA]</scope>
</reference>
<dbReference type="PANTHER" id="PTHR11740">
    <property type="entry name" value="CASEIN KINASE II SUBUNIT BETA"/>
    <property type="match status" value="1"/>
</dbReference>
<evidence type="ECO:0000256" key="2">
    <source>
        <dbReference type="RuleBase" id="RU361268"/>
    </source>
</evidence>
<sequence length="202" mass="23202">MSSSEGSWILSFCDRPGNEFFCEVDESFIIDRSNLIGLKDQVPHYEYALELILGLDPDEDEARARLSQSMIGEQVTQTLYGLIHARYILTDGGIDQMMIKWRNGDFGFCPRFYCEKQNLLPVGLSDIPKASTVKLFCPRCVDIYTPINEYHQEIDGAFFGTGFPHMFFFEHPELKPGRPVINFVPRLFGFKIHPTVYDSQQI</sequence>
<evidence type="ECO:0000256" key="1">
    <source>
        <dbReference type="ARBA" id="ARBA00006941"/>
    </source>
</evidence>
<dbReference type="InterPro" id="IPR035991">
    <property type="entry name" value="Casein_kinase_II_beta-like"/>
</dbReference>
<dbReference type="FunFam" id="2.20.25.20:FF:000002">
    <property type="entry name" value="Casein kinase II subunit beta"/>
    <property type="match status" value="1"/>
</dbReference>
<keyword evidence="7" id="KW-1185">Reference proteome</keyword>
<comment type="similarity">
    <text evidence="1 2">Belongs to the casein kinase 2 subunit beta family.</text>
</comment>
<dbReference type="Pfam" id="PF01214">
    <property type="entry name" value="CK_II_beta"/>
    <property type="match status" value="1"/>
</dbReference>
<dbReference type="OMA" id="FCPRFYC"/>
<dbReference type="OrthoDB" id="3971593at2759"/>
<dbReference type="Proteomes" id="UP000270924">
    <property type="component" value="Unassembled WGS sequence"/>
</dbReference>
<dbReference type="EMBL" id="UYWW01004102">
    <property type="protein sequence ID" value="VDM13274.1"/>
    <property type="molecule type" value="Genomic_DNA"/>
</dbReference>
<dbReference type="Proteomes" id="UP000004810">
    <property type="component" value="Unassembled WGS sequence"/>
</dbReference>
<evidence type="ECO:0000313" key="9">
    <source>
        <dbReference type="WBParaSite" id="mrna-Wban_06780"/>
    </source>
</evidence>
<dbReference type="Gene3D" id="1.10.1820.10">
    <property type="entry name" value="protein kinase ck2 holoenzyme, chain C, domain 1"/>
    <property type="match status" value="1"/>
</dbReference>
<dbReference type="PANTHER" id="PTHR11740:SF0">
    <property type="entry name" value="CASEIN KINASE II SUBUNIT BETA"/>
    <property type="match status" value="1"/>
</dbReference>
<proteinExistence type="inferred from homology"/>
<reference evidence="6" key="4">
    <citation type="journal article" date="2016" name="Mol. Ecol.">
        <title>Population genomics of the filarial nematode parasite Wuchereria bancrofti from mosquitoes.</title>
        <authorList>
            <person name="Small S.T."/>
            <person name="Reimer L.J."/>
            <person name="Tisch D.J."/>
            <person name="King C.L."/>
            <person name="Christensen B.M."/>
            <person name="Siba P.M."/>
            <person name="Kazura J.W."/>
            <person name="Serre D."/>
            <person name="Zimmerman P.A."/>
        </authorList>
    </citation>
    <scope>NUCLEOTIDE SEQUENCE</scope>
    <source>
        <strain evidence="6">pt0022</strain>
    </source>
</reference>
<evidence type="ECO:0000313" key="5">
    <source>
        <dbReference type="Proteomes" id="UP000004810"/>
    </source>
</evidence>
<dbReference type="PRINTS" id="PR00472">
    <property type="entry name" value="CASNKINASEII"/>
</dbReference>
<accession>J9EAG5</accession>
<dbReference type="SUPFAM" id="SSF57798">
    <property type="entry name" value="Casein kinase II beta subunit"/>
    <property type="match status" value="1"/>
</dbReference>
<dbReference type="GO" id="GO:0019887">
    <property type="term" value="F:protein kinase regulator activity"/>
    <property type="evidence" value="ECO:0007669"/>
    <property type="project" value="InterPro"/>
</dbReference>
<reference evidence="8" key="5">
    <citation type="submission" date="2016-11" db="UniProtKB">
        <authorList>
            <consortium name="WormBaseParasite"/>
        </authorList>
    </citation>
    <scope>IDENTIFICATION</scope>
    <source>
        <strain evidence="8 9">pt0022</strain>
    </source>
</reference>
<dbReference type="InterPro" id="IPR016149">
    <property type="entry name" value="Casein_kin_II_reg-sub_N"/>
</dbReference>